<dbReference type="InParanoid" id="B9TGH7"/>
<accession>B9TGH7</accession>
<protein>
    <submittedName>
        <fullName evidence="1">Uncharacterized protein</fullName>
    </submittedName>
</protein>
<evidence type="ECO:0000313" key="1">
    <source>
        <dbReference type="EMBL" id="EEF25036.1"/>
    </source>
</evidence>
<dbReference type="Proteomes" id="UP000008311">
    <property type="component" value="Unassembled WGS sequence"/>
</dbReference>
<keyword evidence="2" id="KW-1185">Reference proteome</keyword>
<dbReference type="EMBL" id="EQ980657">
    <property type="protein sequence ID" value="EEF25036.1"/>
    <property type="molecule type" value="Genomic_DNA"/>
</dbReference>
<sequence length="164" mass="19157">MVVLHDHSVDHVEGNVVTCACGRALFPEHVRIERAIQKFVGEIFEFEQHVEAAACQRGLHRAHQLQLLQTVEQFLFVRRVAGQDFFRLHARAQRADEGRRVFTVDGRRKFVLMLVVFDDERRLRAETLSRQHKRLWFKNVVHHDSLRSWPARNGAGWSITGEPE</sequence>
<evidence type="ECO:0000313" key="2">
    <source>
        <dbReference type="Proteomes" id="UP000008311"/>
    </source>
</evidence>
<reference evidence="2" key="1">
    <citation type="journal article" date="2010" name="Nat. Biotechnol.">
        <title>Draft genome sequence of the oilseed species Ricinus communis.</title>
        <authorList>
            <person name="Chan A.P."/>
            <person name="Crabtree J."/>
            <person name="Zhao Q."/>
            <person name="Lorenzi H."/>
            <person name="Orvis J."/>
            <person name="Puiu D."/>
            <person name="Melake-Berhan A."/>
            <person name="Jones K.M."/>
            <person name="Redman J."/>
            <person name="Chen G."/>
            <person name="Cahoon E.B."/>
            <person name="Gedil M."/>
            <person name="Stanke M."/>
            <person name="Haas B.J."/>
            <person name="Wortman J.R."/>
            <person name="Fraser-Liggett C.M."/>
            <person name="Ravel J."/>
            <person name="Rabinowicz P.D."/>
        </authorList>
    </citation>
    <scope>NUCLEOTIDE SEQUENCE [LARGE SCALE GENOMIC DNA]</scope>
    <source>
        <strain evidence="2">cv. Hale</strain>
    </source>
</reference>
<gene>
    <name evidence="1" type="ORF">RCOM_1949120</name>
</gene>
<dbReference type="AlphaFoldDB" id="B9TGH7"/>
<name>B9TGH7_RICCO</name>
<proteinExistence type="predicted"/>
<organism evidence="1 2">
    <name type="scientific">Ricinus communis</name>
    <name type="common">Castor bean</name>
    <dbReference type="NCBI Taxonomy" id="3988"/>
    <lineage>
        <taxon>Eukaryota</taxon>
        <taxon>Viridiplantae</taxon>
        <taxon>Streptophyta</taxon>
        <taxon>Embryophyta</taxon>
        <taxon>Tracheophyta</taxon>
        <taxon>Spermatophyta</taxon>
        <taxon>Magnoliopsida</taxon>
        <taxon>eudicotyledons</taxon>
        <taxon>Gunneridae</taxon>
        <taxon>Pentapetalae</taxon>
        <taxon>rosids</taxon>
        <taxon>fabids</taxon>
        <taxon>Malpighiales</taxon>
        <taxon>Euphorbiaceae</taxon>
        <taxon>Acalyphoideae</taxon>
        <taxon>Acalypheae</taxon>
        <taxon>Ricinus</taxon>
    </lineage>
</organism>